<gene>
    <name evidence="2" type="ORF">B0I35DRAFT_204126</name>
</gene>
<protein>
    <submittedName>
        <fullName evidence="2">Uncharacterized protein</fullName>
    </submittedName>
</protein>
<organism evidence="2 3">
    <name type="scientific">Stachybotrys elegans</name>
    <dbReference type="NCBI Taxonomy" id="80388"/>
    <lineage>
        <taxon>Eukaryota</taxon>
        <taxon>Fungi</taxon>
        <taxon>Dikarya</taxon>
        <taxon>Ascomycota</taxon>
        <taxon>Pezizomycotina</taxon>
        <taxon>Sordariomycetes</taxon>
        <taxon>Hypocreomycetidae</taxon>
        <taxon>Hypocreales</taxon>
        <taxon>Stachybotryaceae</taxon>
        <taxon>Stachybotrys</taxon>
    </lineage>
</organism>
<accession>A0A8K0SZE4</accession>
<evidence type="ECO:0000313" key="2">
    <source>
        <dbReference type="EMBL" id="KAH7320986.1"/>
    </source>
</evidence>
<feature type="transmembrane region" description="Helical" evidence="1">
    <location>
        <begin position="103"/>
        <end position="123"/>
    </location>
</feature>
<reference evidence="2" key="1">
    <citation type="journal article" date="2021" name="Nat. Commun.">
        <title>Genetic determinants of endophytism in the Arabidopsis root mycobiome.</title>
        <authorList>
            <person name="Mesny F."/>
            <person name="Miyauchi S."/>
            <person name="Thiergart T."/>
            <person name="Pickel B."/>
            <person name="Atanasova L."/>
            <person name="Karlsson M."/>
            <person name="Huettel B."/>
            <person name="Barry K.W."/>
            <person name="Haridas S."/>
            <person name="Chen C."/>
            <person name="Bauer D."/>
            <person name="Andreopoulos W."/>
            <person name="Pangilinan J."/>
            <person name="LaButti K."/>
            <person name="Riley R."/>
            <person name="Lipzen A."/>
            <person name="Clum A."/>
            <person name="Drula E."/>
            <person name="Henrissat B."/>
            <person name="Kohler A."/>
            <person name="Grigoriev I.V."/>
            <person name="Martin F.M."/>
            <person name="Hacquard S."/>
        </authorList>
    </citation>
    <scope>NUCLEOTIDE SEQUENCE</scope>
    <source>
        <strain evidence="2">MPI-CAGE-CH-0235</strain>
    </source>
</reference>
<evidence type="ECO:0000256" key="1">
    <source>
        <dbReference type="SAM" id="Phobius"/>
    </source>
</evidence>
<sequence>MRHAGCSFTTLSGIFFFLPFFGFLDDAMNSTKPTTHPLQFLRSPAYQPDPFSAIWLYPTNPKLRFQNQSCHSFRRSLDFVYSNGLVLSCCVFSLLHLRLPPFLYLIPLSSLFFCDSFTFLSIPGRFPSRRMEWRLLFFGLYYFFFQLTHLASLFLLPLGSLKWYGTGGSRAICASRAHVRLEK</sequence>
<dbReference type="AlphaFoldDB" id="A0A8K0SZE4"/>
<evidence type="ECO:0000313" key="3">
    <source>
        <dbReference type="Proteomes" id="UP000813444"/>
    </source>
</evidence>
<comment type="caution">
    <text evidence="2">The sequence shown here is derived from an EMBL/GenBank/DDBJ whole genome shotgun (WGS) entry which is preliminary data.</text>
</comment>
<keyword evidence="1" id="KW-0472">Membrane</keyword>
<keyword evidence="3" id="KW-1185">Reference proteome</keyword>
<keyword evidence="1" id="KW-0812">Transmembrane</keyword>
<feature type="transmembrane region" description="Helical" evidence="1">
    <location>
        <begin position="6"/>
        <end position="24"/>
    </location>
</feature>
<dbReference type="EMBL" id="JAGPNK010000005">
    <property type="protein sequence ID" value="KAH7320986.1"/>
    <property type="molecule type" value="Genomic_DNA"/>
</dbReference>
<proteinExistence type="predicted"/>
<name>A0A8K0SZE4_9HYPO</name>
<dbReference type="Proteomes" id="UP000813444">
    <property type="component" value="Unassembled WGS sequence"/>
</dbReference>
<keyword evidence="1" id="KW-1133">Transmembrane helix</keyword>
<feature type="transmembrane region" description="Helical" evidence="1">
    <location>
        <begin position="135"/>
        <end position="156"/>
    </location>
</feature>